<protein>
    <submittedName>
        <fullName evidence="2">N-acetyltransferase</fullName>
    </submittedName>
</protein>
<dbReference type="AlphaFoldDB" id="A0A3T0N3P5"/>
<dbReference type="Gene3D" id="3.40.630.30">
    <property type="match status" value="1"/>
</dbReference>
<dbReference type="InterPro" id="IPR000182">
    <property type="entry name" value="GNAT_dom"/>
</dbReference>
<keyword evidence="2" id="KW-0808">Transferase</keyword>
<dbReference type="RefSeq" id="WP_127749168.1">
    <property type="nucleotide sequence ID" value="NZ_CP033219.1"/>
</dbReference>
<dbReference type="KEGG" id="sedi:EBB79_12485"/>
<evidence type="ECO:0000313" key="3">
    <source>
        <dbReference type="Proteomes" id="UP000283063"/>
    </source>
</evidence>
<dbReference type="PROSITE" id="PS51186">
    <property type="entry name" value="GNAT"/>
    <property type="match status" value="1"/>
</dbReference>
<organism evidence="2 3">
    <name type="scientific">Parasedimentitalea marina</name>
    <dbReference type="NCBI Taxonomy" id="2483033"/>
    <lineage>
        <taxon>Bacteria</taxon>
        <taxon>Pseudomonadati</taxon>
        <taxon>Pseudomonadota</taxon>
        <taxon>Alphaproteobacteria</taxon>
        <taxon>Rhodobacterales</taxon>
        <taxon>Paracoccaceae</taxon>
        <taxon>Parasedimentitalea</taxon>
    </lineage>
</organism>
<evidence type="ECO:0000259" key="1">
    <source>
        <dbReference type="PROSITE" id="PS51186"/>
    </source>
</evidence>
<evidence type="ECO:0000313" key="2">
    <source>
        <dbReference type="EMBL" id="AZV78609.1"/>
    </source>
</evidence>
<dbReference type="Pfam" id="PF00583">
    <property type="entry name" value="Acetyltransf_1"/>
    <property type="match status" value="1"/>
</dbReference>
<dbReference type="OrthoDB" id="8304386at2"/>
<dbReference type="Proteomes" id="UP000283063">
    <property type="component" value="Chromosome"/>
</dbReference>
<gene>
    <name evidence="2" type="ORF">EBB79_12485</name>
</gene>
<dbReference type="SUPFAM" id="SSF55729">
    <property type="entry name" value="Acyl-CoA N-acyltransferases (Nat)"/>
    <property type="match status" value="1"/>
</dbReference>
<dbReference type="GO" id="GO:0016747">
    <property type="term" value="F:acyltransferase activity, transferring groups other than amino-acyl groups"/>
    <property type="evidence" value="ECO:0007669"/>
    <property type="project" value="InterPro"/>
</dbReference>
<feature type="domain" description="N-acetyltransferase" evidence="1">
    <location>
        <begin position="4"/>
        <end position="158"/>
    </location>
</feature>
<dbReference type="EMBL" id="CP033219">
    <property type="protein sequence ID" value="AZV78609.1"/>
    <property type="molecule type" value="Genomic_DNA"/>
</dbReference>
<accession>A0A3T0N3P5</accession>
<name>A0A3T0N3P5_9RHOB</name>
<sequence>MSAISLHPISRKNYDLVKHIHVEGDQALFAGTVKQAFEANEPEVDFHVIYADDCPIGFFKIDCGFGTNNDFAVDGELGLRAYKIDSQHQGKGYGTRAVRALKPYLQRQYPDAVSVVLTVSILNPSAFACYRKGGFSDTGDLFSIGISTPQNIMRMALK</sequence>
<proteinExistence type="predicted"/>
<keyword evidence="3" id="KW-1185">Reference proteome</keyword>
<reference evidence="2 3" key="1">
    <citation type="submission" date="2018-10" db="EMBL/GenBank/DDBJ databases">
        <title>Parasedimentitalea marina sp. nov., a psychrophilic bacterium isolated from deep seawater of the New Britain Trench.</title>
        <authorList>
            <person name="Cao J."/>
        </authorList>
    </citation>
    <scope>NUCLEOTIDE SEQUENCE [LARGE SCALE GENOMIC DNA]</scope>
    <source>
        <strain evidence="2 3">W43</strain>
    </source>
</reference>
<dbReference type="InterPro" id="IPR016181">
    <property type="entry name" value="Acyl_CoA_acyltransferase"/>
</dbReference>